<keyword evidence="3" id="KW-1185">Reference proteome</keyword>
<accession>A0A841QDP1</accession>
<protein>
    <submittedName>
        <fullName evidence="2">Uncharacterized protein</fullName>
    </submittedName>
</protein>
<reference evidence="2 3" key="1">
    <citation type="submission" date="2020-08" db="EMBL/GenBank/DDBJ databases">
        <title>Genomic Encyclopedia of Type Strains, Phase IV (KMG-IV): sequencing the most valuable type-strain genomes for metagenomic binning, comparative biology and taxonomic classification.</title>
        <authorList>
            <person name="Goeker M."/>
        </authorList>
    </citation>
    <scope>NUCLEOTIDE SEQUENCE [LARGE SCALE GENOMIC DNA]</scope>
    <source>
        <strain evidence="2 3">DSM 4491</strain>
    </source>
</reference>
<sequence>MQTCQTRSPRGRRSPWSHDLRASPQYERTLRHEVWRRYDGNDWQAFDALPPAYASA</sequence>
<dbReference type="EMBL" id="JACHIE010000003">
    <property type="protein sequence ID" value="MBB6456556.1"/>
    <property type="molecule type" value="Genomic_DNA"/>
</dbReference>
<evidence type="ECO:0000256" key="1">
    <source>
        <dbReference type="SAM" id="MobiDB-lite"/>
    </source>
</evidence>
<comment type="caution">
    <text evidence="2">The sequence shown here is derived from an EMBL/GenBank/DDBJ whole genome shotgun (WGS) entry which is preliminary data.</text>
</comment>
<feature type="region of interest" description="Disordered" evidence="1">
    <location>
        <begin position="1"/>
        <end position="22"/>
    </location>
</feature>
<evidence type="ECO:0000313" key="3">
    <source>
        <dbReference type="Proteomes" id="UP000578000"/>
    </source>
</evidence>
<organism evidence="2 3">
    <name type="scientific">Acetobacter lovaniensis</name>
    <dbReference type="NCBI Taxonomy" id="104100"/>
    <lineage>
        <taxon>Bacteria</taxon>
        <taxon>Pseudomonadati</taxon>
        <taxon>Pseudomonadota</taxon>
        <taxon>Alphaproteobacteria</taxon>
        <taxon>Acetobacterales</taxon>
        <taxon>Acetobacteraceae</taxon>
        <taxon>Acetobacter</taxon>
    </lineage>
</organism>
<gene>
    <name evidence="2" type="ORF">HNR55_001130</name>
</gene>
<evidence type="ECO:0000313" key="2">
    <source>
        <dbReference type="EMBL" id="MBB6456556.1"/>
    </source>
</evidence>
<name>A0A841QDP1_9PROT</name>
<dbReference type="AlphaFoldDB" id="A0A841QDP1"/>
<dbReference type="Proteomes" id="UP000578000">
    <property type="component" value="Unassembled WGS sequence"/>
</dbReference>
<proteinExistence type="predicted"/>